<organism evidence="2 3">
    <name type="scientific">Linum trigynum</name>
    <dbReference type="NCBI Taxonomy" id="586398"/>
    <lineage>
        <taxon>Eukaryota</taxon>
        <taxon>Viridiplantae</taxon>
        <taxon>Streptophyta</taxon>
        <taxon>Embryophyta</taxon>
        <taxon>Tracheophyta</taxon>
        <taxon>Spermatophyta</taxon>
        <taxon>Magnoliopsida</taxon>
        <taxon>eudicotyledons</taxon>
        <taxon>Gunneridae</taxon>
        <taxon>Pentapetalae</taxon>
        <taxon>rosids</taxon>
        <taxon>fabids</taxon>
        <taxon>Malpighiales</taxon>
        <taxon>Linaceae</taxon>
        <taxon>Linum</taxon>
    </lineage>
</organism>
<name>A0AAV2E4X6_9ROSI</name>
<keyword evidence="3" id="KW-1185">Reference proteome</keyword>
<accession>A0AAV2E4X6</accession>
<protein>
    <submittedName>
        <fullName evidence="2">Uncharacterized protein</fullName>
    </submittedName>
</protein>
<evidence type="ECO:0000313" key="3">
    <source>
        <dbReference type="Proteomes" id="UP001497516"/>
    </source>
</evidence>
<proteinExistence type="predicted"/>
<gene>
    <name evidence="2" type="ORF">LTRI10_LOCUS22148</name>
</gene>
<sequence length="80" mass="7862">MQQKVQDAAAVTGEETGNVAVSASTEVISPGEAEGNEDVALLGSCEASKDEEIISAHSGSGVAPGAMEAGMEAVLTSSVP</sequence>
<feature type="region of interest" description="Disordered" evidence="1">
    <location>
        <begin position="1"/>
        <end position="35"/>
    </location>
</feature>
<dbReference type="EMBL" id="OZ034817">
    <property type="protein sequence ID" value="CAL1380722.1"/>
    <property type="molecule type" value="Genomic_DNA"/>
</dbReference>
<dbReference type="AlphaFoldDB" id="A0AAV2E4X6"/>
<evidence type="ECO:0000313" key="2">
    <source>
        <dbReference type="EMBL" id="CAL1380722.1"/>
    </source>
</evidence>
<reference evidence="2 3" key="1">
    <citation type="submission" date="2024-04" db="EMBL/GenBank/DDBJ databases">
        <authorList>
            <person name="Fracassetti M."/>
        </authorList>
    </citation>
    <scope>NUCLEOTIDE SEQUENCE [LARGE SCALE GENOMIC DNA]</scope>
</reference>
<dbReference type="Proteomes" id="UP001497516">
    <property type="component" value="Chromosome 4"/>
</dbReference>
<evidence type="ECO:0000256" key="1">
    <source>
        <dbReference type="SAM" id="MobiDB-lite"/>
    </source>
</evidence>